<gene>
    <name evidence="2" type="ORF">M378DRAFT_17768</name>
</gene>
<feature type="region of interest" description="Disordered" evidence="1">
    <location>
        <begin position="189"/>
        <end position="294"/>
    </location>
</feature>
<evidence type="ECO:0000256" key="1">
    <source>
        <dbReference type="SAM" id="MobiDB-lite"/>
    </source>
</evidence>
<proteinExistence type="predicted"/>
<reference evidence="2 3" key="1">
    <citation type="submission" date="2014-04" db="EMBL/GenBank/DDBJ databases">
        <title>Evolutionary Origins and Diversification of the Mycorrhizal Mutualists.</title>
        <authorList>
            <consortium name="DOE Joint Genome Institute"/>
            <consortium name="Mycorrhizal Genomics Consortium"/>
            <person name="Kohler A."/>
            <person name="Kuo A."/>
            <person name="Nagy L.G."/>
            <person name="Floudas D."/>
            <person name="Copeland A."/>
            <person name="Barry K.W."/>
            <person name="Cichocki N."/>
            <person name="Veneault-Fourrey C."/>
            <person name="LaButti K."/>
            <person name="Lindquist E.A."/>
            <person name="Lipzen A."/>
            <person name="Lundell T."/>
            <person name="Morin E."/>
            <person name="Murat C."/>
            <person name="Riley R."/>
            <person name="Ohm R."/>
            <person name="Sun H."/>
            <person name="Tunlid A."/>
            <person name="Henrissat B."/>
            <person name="Grigoriev I.V."/>
            <person name="Hibbett D.S."/>
            <person name="Martin F."/>
        </authorList>
    </citation>
    <scope>NUCLEOTIDE SEQUENCE [LARGE SCALE GENOMIC DNA]</scope>
    <source>
        <strain evidence="2 3">Koide BX008</strain>
    </source>
</reference>
<dbReference type="AlphaFoldDB" id="A0A0C2WHP4"/>
<evidence type="ECO:0000313" key="2">
    <source>
        <dbReference type="EMBL" id="KIL55638.1"/>
    </source>
</evidence>
<dbReference type="EMBL" id="KN818490">
    <property type="protein sequence ID" value="KIL55638.1"/>
    <property type="molecule type" value="Genomic_DNA"/>
</dbReference>
<feature type="compositionally biased region" description="Low complexity" evidence="1">
    <location>
        <begin position="283"/>
        <end position="292"/>
    </location>
</feature>
<feature type="compositionally biased region" description="Acidic residues" evidence="1">
    <location>
        <begin position="241"/>
        <end position="250"/>
    </location>
</feature>
<feature type="region of interest" description="Disordered" evidence="1">
    <location>
        <begin position="392"/>
        <end position="413"/>
    </location>
</feature>
<keyword evidence="3" id="KW-1185">Reference proteome</keyword>
<dbReference type="HOGENOM" id="CLU_621066_0_0_1"/>
<organism evidence="2 3">
    <name type="scientific">Amanita muscaria (strain Koide BX008)</name>
    <dbReference type="NCBI Taxonomy" id="946122"/>
    <lineage>
        <taxon>Eukaryota</taxon>
        <taxon>Fungi</taxon>
        <taxon>Dikarya</taxon>
        <taxon>Basidiomycota</taxon>
        <taxon>Agaricomycotina</taxon>
        <taxon>Agaricomycetes</taxon>
        <taxon>Agaricomycetidae</taxon>
        <taxon>Agaricales</taxon>
        <taxon>Pluteineae</taxon>
        <taxon>Amanitaceae</taxon>
        <taxon>Amanita</taxon>
    </lineage>
</organism>
<feature type="compositionally biased region" description="Basic and acidic residues" evidence="1">
    <location>
        <begin position="212"/>
        <end position="226"/>
    </location>
</feature>
<feature type="region of interest" description="Disordered" evidence="1">
    <location>
        <begin position="337"/>
        <end position="370"/>
    </location>
</feature>
<feature type="compositionally biased region" description="Polar residues" evidence="1">
    <location>
        <begin position="337"/>
        <end position="348"/>
    </location>
</feature>
<name>A0A0C2WHP4_AMAMK</name>
<feature type="compositionally biased region" description="Pro residues" evidence="1">
    <location>
        <begin position="352"/>
        <end position="361"/>
    </location>
</feature>
<feature type="region of interest" description="Disordered" evidence="1">
    <location>
        <begin position="136"/>
        <end position="162"/>
    </location>
</feature>
<feature type="compositionally biased region" description="Low complexity" evidence="1">
    <location>
        <begin position="146"/>
        <end position="162"/>
    </location>
</feature>
<dbReference type="InParanoid" id="A0A0C2WHP4"/>
<dbReference type="Proteomes" id="UP000054549">
    <property type="component" value="Unassembled WGS sequence"/>
</dbReference>
<evidence type="ECO:0000313" key="3">
    <source>
        <dbReference type="Proteomes" id="UP000054549"/>
    </source>
</evidence>
<accession>A0A0C2WHP4</accession>
<sequence>MVRANKEQPGDIKFPYGGQVREVLPGSNQPTLVVPRTSSQMEEPRVGGSAYRFAFGTETTYNCWACATRGQRSEDNCAVEEVFDLFYAPPPEVVVTPVDPVGVNGNPQPPVDANPDGNIVNVVDEAGVAETTAVNGGQVLDHGRRSAPATAATTTSATASRAAGATKAARAHEDFERLRKAQAIHTFAEVGHLGPPDEVSTYDSAEAQAPRRAPEEQREAKREGRRGATAAATKRTLSSWEEGDVEEIEGALDGQHDIDELDLIGPVPVPSQLRGRRETTKTSSSSSCSASARGRAIECQNRPVLAQSRIPVSPSEPIFHHQRLPTPWHTMANGIDSTTTADHSNPVFTPSAAPPQPPTPAPRISMSDSRASRNNQVFFLLLRFRQRQGHRVASSLSGGERAVASPTPRKQTGQFLLNPVSPSEQSFTTSGRQHMVIFQQQ</sequence>
<protein>
    <submittedName>
        <fullName evidence="2">Uncharacterized protein</fullName>
    </submittedName>
</protein>